<dbReference type="InterPro" id="IPR011701">
    <property type="entry name" value="MFS"/>
</dbReference>
<gene>
    <name evidence="5" type="ORF">JX265_008470</name>
</gene>
<feature type="transmembrane region" description="Helical" evidence="4">
    <location>
        <begin position="124"/>
        <end position="140"/>
    </location>
</feature>
<dbReference type="SUPFAM" id="SSF103473">
    <property type="entry name" value="MFS general substrate transporter"/>
    <property type="match status" value="1"/>
</dbReference>
<evidence type="ECO:0000256" key="1">
    <source>
        <dbReference type="ARBA" id="ARBA00004141"/>
    </source>
</evidence>
<dbReference type="Gene3D" id="1.20.1250.20">
    <property type="entry name" value="MFS general substrate transporter like domains"/>
    <property type="match status" value="2"/>
</dbReference>
<accession>A0A9P9WIB3</accession>
<proteinExistence type="inferred from homology"/>
<feature type="transmembrane region" description="Helical" evidence="4">
    <location>
        <begin position="322"/>
        <end position="340"/>
    </location>
</feature>
<dbReference type="PANTHER" id="PTHR11360:SF234">
    <property type="entry name" value="MFS-TYPE TRANSPORTER DBAD-RELATED"/>
    <property type="match status" value="1"/>
</dbReference>
<comment type="subcellular location">
    <subcellularLocation>
        <location evidence="1">Membrane</location>
        <topology evidence="1">Multi-pass membrane protein</topology>
    </subcellularLocation>
</comment>
<feature type="transmembrane region" description="Helical" evidence="4">
    <location>
        <begin position="383"/>
        <end position="404"/>
    </location>
</feature>
<keyword evidence="4" id="KW-0472">Membrane</keyword>
<comment type="similarity">
    <text evidence="2">Belongs to the major facilitator superfamily. Monocarboxylate porter (TC 2.A.1.13) family.</text>
</comment>
<dbReference type="Proteomes" id="UP000829685">
    <property type="component" value="Unassembled WGS sequence"/>
</dbReference>
<organism evidence="5 6">
    <name type="scientific">Neoarthrinium moseri</name>
    <dbReference type="NCBI Taxonomy" id="1658444"/>
    <lineage>
        <taxon>Eukaryota</taxon>
        <taxon>Fungi</taxon>
        <taxon>Dikarya</taxon>
        <taxon>Ascomycota</taxon>
        <taxon>Pezizomycotina</taxon>
        <taxon>Sordariomycetes</taxon>
        <taxon>Xylariomycetidae</taxon>
        <taxon>Amphisphaeriales</taxon>
        <taxon>Apiosporaceae</taxon>
        <taxon>Neoarthrinium</taxon>
    </lineage>
</organism>
<feature type="transmembrane region" description="Helical" evidence="4">
    <location>
        <begin position="146"/>
        <end position="168"/>
    </location>
</feature>
<keyword evidence="6" id="KW-1185">Reference proteome</keyword>
<feature type="transmembrane region" description="Helical" evidence="4">
    <location>
        <begin position="254"/>
        <end position="279"/>
    </location>
</feature>
<dbReference type="PANTHER" id="PTHR11360">
    <property type="entry name" value="MONOCARBOXYLATE TRANSPORTER"/>
    <property type="match status" value="1"/>
</dbReference>
<name>A0A9P9WIB3_9PEZI</name>
<sequence>MASHDLHKDQLVPTESHTFPVERDNTVSHEPLHQPTVSRGASDAGPPPDGGLLAWLHVAGGFMLFFNSWGILNTFGVFQTYYESGTLFAASSSEISWIGSVQAFLLLLVGFLVGPVYDRGHLRLLLAVGSFAVVFGHMMLSICTEYWQVMLSQGFCIGIGAGCLFVPCISILPTYFSRKLGLAVGLASSGSSIGGVIYPIVLDQSLSRIGFAWSVRVLGFIALGTLLMPLVVMRMRVTPPSLRAFFDWSAFVDLPFMFFVVATLIGFMGMATLLFYLSFYAANTNTTDARMAFYIVSIFNTASCLGRVLPNALSDITGPFNIMAPCAIVTGILAFCMIPARGSEASLIALTVLAGFFSGVFVSMPAVCFVPLTRDKSMIGTRIGMGCGMMAFGLLIGGPGAGAILGTSEPLRWPALWLYCGVSTCASGLMYTALRFYRSGLKLGSKV</sequence>
<comment type="caution">
    <text evidence="5">The sequence shown here is derived from an EMBL/GenBank/DDBJ whole genome shotgun (WGS) entry which is preliminary data.</text>
</comment>
<protein>
    <recommendedName>
        <fullName evidence="7">Major facilitator superfamily (MFS) profile domain-containing protein</fullName>
    </recommendedName>
</protein>
<dbReference type="GO" id="GO:0016020">
    <property type="term" value="C:membrane"/>
    <property type="evidence" value="ECO:0007669"/>
    <property type="project" value="UniProtKB-SubCell"/>
</dbReference>
<feature type="transmembrane region" description="Helical" evidence="4">
    <location>
        <begin position="291"/>
        <end position="310"/>
    </location>
</feature>
<evidence type="ECO:0000256" key="2">
    <source>
        <dbReference type="ARBA" id="ARBA00006727"/>
    </source>
</evidence>
<evidence type="ECO:0000313" key="5">
    <source>
        <dbReference type="EMBL" id="KAI1864746.1"/>
    </source>
</evidence>
<dbReference type="EMBL" id="JAFIMR010000023">
    <property type="protein sequence ID" value="KAI1864746.1"/>
    <property type="molecule type" value="Genomic_DNA"/>
</dbReference>
<reference evidence="5" key="1">
    <citation type="submission" date="2021-03" db="EMBL/GenBank/DDBJ databases">
        <title>Revisited historic fungal species revealed as producer of novel bioactive compounds through whole genome sequencing and comparative genomics.</title>
        <authorList>
            <person name="Vignolle G.A."/>
            <person name="Hochenegger N."/>
            <person name="Mach R.L."/>
            <person name="Mach-Aigner A.R."/>
            <person name="Javad Rahimi M."/>
            <person name="Salim K.A."/>
            <person name="Chan C.M."/>
            <person name="Lim L.B.L."/>
            <person name="Cai F."/>
            <person name="Druzhinina I.S."/>
            <person name="U'Ren J.M."/>
            <person name="Derntl C."/>
        </authorList>
    </citation>
    <scope>NUCLEOTIDE SEQUENCE</scope>
    <source>
        <strain evidence="5">TUCIM 5799</strain>
    </source>
</reference>
<keyword evidence="4" id="KW-0812">Transmembrane</keyword>
<feature type="transmembrane region" description="Helical" evidence="4">
    <location>
        <begin position="95"/>
        <end position="117"/>
    </location>
</feature>
<dbReference type="InterPro" id="IPR036259">
    <property type="entry name" value="MFS_trans_sf"/>
</dbReference>
<feature type="region of interest" description="Disordered" evidence="3">
    <location>
        <begin position="26"/>
        <end position="45"/>
    </location>
</feature>
<feature type="transmembrane region" description="Helical" evidence="4">
    <location>
        <begin position="213"/>
        <end position="233"/>
    </location>
</feature>
<keyword evidence="4" id="KW-1133">Transmembrane helix</keyword>
<feature type="transmembrane region" description="Helical" evidence="4">
    <location>
        <begin position="416"/>
        <end position="437"/>
    </location>
</feature>
<evidence type="ECO:0000256" key="4">
    <source>
        <dbReference type="SAM" id="Phobius"/>
    </source>
</evidence>
<dbReference type="GO" id="GO:0022857">
    <property type="term" value="F:transmembrane transporter activity"/>
    <property type="evidence" value="ECO:0007669"/>
    <property type="project" value="InterPro"/>
</dbReference>
<dbReference type="AlphaFoldDB" id="A0A9P9WIB3"/>
<dbReference type="InterPro" id="IPR050327">
    <property type="entry name" value="Proton-linked_MCT"/>
</dbReference>
<feature type="transmembrane region" description="Helical" evidence="4">
    <location>
        <begin position="180"/>
        <end position="201"/>
    </location>
</feature>
<evidence type="ECO:0000313" key="6">
    <source>
        <dbReference type="Proteomes" id="UP000829685"/>
    </source>
</evidence>
<evidence type="ECO:0008006" key="7">
    <source>
        <dbReference type="Google" id="ProtNLM"/>
    </source>
</evidence>
<dbReference type="Pfam" id="PF07690">
    <property type="entry name" value="MFS_1"/>
    <property type="match status" value="1"/>
</dbReference>
<feature type="transmembrane region" description="Helical" evidence="4">
    <location>
        <begin position="52"/>
        <end position="75"/>
    </location>
</feature>
<evidence type="ECO:0000256" key="3">
    <source>
        <dbReference type="SAM" id="MobiDB-lite"/>
    </source>
</evidence>
<feature type="transmembrane region" description="Helical" evidence="4">
    <location>
        <begin position="346"/>
        <end position="371"/>
    </location>
</feature>